<protein>
    <submittedName>
        <fullName evidence="1 3">Uncharacterized protein</fullName>
    </submittedName>
</protein>
<keyword evidence="2" id="KW-1185">Reference proteome</keyword>
<proteinExistence type="predicted"/>
<dbReference type="Proteomes" id="UP000274429">
    <property type="component" value="Unassembled WGS sequence"/>
</dbReference>
<evidence type="ECO:0000313" key="2">
    <source>
        <dbReference type="Proteomes" id="UP000274429"/>
    </source>
</evidence>
<gene>
    <name evidence="1" type="ORF">TTAC_LOCUS6128</name>
</gene>
<evidence type="ECO:0000313" key="1">
    <source>
        <dbReference type="EMBL" id="VDM30287.1"/>
    </source>
</evidence>
<sequence length="103" mass="11210">MEELGHESRIFCTLRKESAELCYQQHGVDASSQSMGQLSSVVLIALALGRSKALHIPPMASHGTATTVQAEKMAMAVTLFFTTQALLHRGIDADHYYSTVNSD</sequence>
<reference evidence="1 2" key="2">
    <citation type="submission" date="2018-11" db="EMBL/GenBank/DDBJ databases">
        <authorList>
            <consortium name="Pathogen Informatics"/>
        </authorList>
    </citation>
    <scope>NUCLEOTIDE SEQUENCE [LARGE SCALE GENOMIC DNA]</scope>
</reference>
<accession>A0A0R3WZD1</accession>
<dbReference type="WBParaSite" id="TTAC_0000614301-mRNA-1">
    <property type="protein sequence ID" value="TTAC_0000614301-mRNA-1"/>
    <property type="gene ID" value="TTAC_0000614301"/>
</dbReference>
<reference evidence="3" key="1">
    <citation type="submission" date="2017-02" db="UniProtKB">
        <authorList>
            <consortium name="WormBaseParasite"/>
        </authorList>
    </citation>
    <scope>IDENTIFICATION</scope>
</reference>
<dbReference type="AlphaFoldDB" id="A0A0R3WZD1"/>
<organism evidence="3">
    <name type="scientific">Hydatigena taeniaeformis</name>
    <name type="common">Feline tapeworm</name>
    <name type="synonym">Taenia taeniaeformis</name>
    <dbReference type="NCBI Taxonomy" id="6205"/>
    <lineage>
        <taxon>Eukaryota</taxon>
        <taxon>Metazoa</taxon>
        <taxon>Spiralia</taxon>
        <taxon>Lophotrochozoa</taxon>
        <taxon>Platyhelminthes</taxon>
        <taxon>Cestoda</taxon>
        <taxon>Eucestoda</taxon>
        <taxon>Cyclophyllidea</taxon>
        <taxon>Taeniidae</taxon>
        <taxon>Hydatigera</taxon>
    </lineage>
</organism>
<name>A0A0R3WZD1_HYDTA</name>
<evidence type="ECO:0000313" key="3">
    <source>
        <dbReference type="WBParaSite" id="TTAC_0000614301-mRNA-1"/>
    </source>
</evidence>
<dbReference type="EMBL" id="UYWX01020294">
    <property type="protein sequence ID" value="VDM30287.1"/>
    <property type="molecule type" value="Genomic_DNA"/>
</dbReference>